<dbReference type="CDD" id="cd01758">
    <property type="entry name" value="PLAT_LPL"/>
    <property type="match status" value="1"/>
</dbReference>
<dbReference type="OrthoDB" id="199913at2759"/>
<evidence type="ECO:0000256" key="19">
    <source>
        <dbReference type="ARBA" id="ARBA00030539"/>
    </source>
</evidence>
<dbReference type="GO" id="GO:0046872">
    <property type="term" value="F:metal ion binding"/>
    <property type="evidence" value="ECO:0007669"/>
    <property type="project" value="UniProtKB-KW"/>
</dbReference>
<sequence>MALVQVLRVLCCLLLTYHLGDARRIKGSGTVDPKPVLRMKMPHITSTVFKLYSDGAKDMEDWCTVEAFRPHTQTSCGFNSSHPLIIITHGWSINALMESWVPVLASALKTSLGDVNVIVTDWLLQANMNYPNAAQNTRAVGKDIAFLLQWLQEFYQFPAEKVHLIGYSLGAHVSGFAGSYLGGRGKIGRITGLDPAGPLFEGMAASDRLSPDDALFVDAIHTYTQERMGLSVGIKQPVAHVDFYPNGGDFQPGCHPFRSLMEHIALHGINGFEQTVKCAHERSVYLFIDSLLNKDKQIMAYRCRDDNAFEKGTCLDCRKNKCNTLGYNVRRVRSATGKKLYHKTRSHMPYKLYHYQFRIQFVNQIEKTEPTLIISLTGTKEDSPEMPITFIEEISGNKTYTFLITLDSDIGDLMMLKFRWEGSVVNNMWSKMQTFNPWSSGGMNAKLTVGKIRVKAGETQNRTTFCAQTSDGIYIRPSQENVFVRCEENAQKQRRRKTRLS</sequence>
<dbReference type="EC" id="3.1.1.3" evidence="8"/>
<keyword evidence="11" id="KW-0358">Heparin-binding</keyword>
<keyword evidence="13" id="KW-0378">Hydrolase</keyword>
<dbReference type="SMART" id="SM00308">
    <property type="entry name" value="LH2"/>
    <property type="match status" value="1"/>
</dbReference>
<evidence type="ECO:0000256" key="35">
    <source>
        <dbReference type="RuleBase" id="RU004262"/>
    </source>
</evidence>
<comment type="catalytic activity">
    <reaction evidence="22">
        <text>1,2-di-(9Z-octadecenoyl)-sn-glycero-3-phosphocholine + H2O = (9Z-octadecenoyl)-sn-glycero-3-phosphocholine + (9Z)-octadecenoate + H(+)</text>
        <dbReference type="Rhea" id="RHEA:38699"/>
        <dbReference type="ChEBI" id="CHEBI:15377"/>
        <dbReference type="ChEBI" id="CHEBI:15378"/>
        <dbReference type="ChEBI" id="CHEBI:30823"/>
        <dbReference type="ChEBI" id="CHEBI:74669"/>
        <dbReference type="ChEBI" id="CHEBI:76083"/>
    </reaction>
    <physiologicalReaction direction="left-to-right" evidence="22">
        <dbReference type="Rhea" id="RHEA:38700"/>
    </physiologicalReaction>
</comment>
<dbReference type="PRINTS" id="PR00821">
    <property type="entry name" value="TAGLIPASE"/>
</dbReference>
<accession>A0A1S3PTZ8</accession>
<dbReference type="GeneID" id="106587343"/>
<dbReference type="Pfam" id="PF00151">
    <property type="entry name" value="Lipase"/>
    <property type="match status" value="1"/>
</dbReference>
<evidence type="ECO:0000256" key="10">
    <source>
        <dbReference type="ARBA" id="ARBA00022525"/>
    </source>
</evidence>
<evidence type="ECO:0000256" key="28">
    <source>
        <dbReference type="ARBA" id="ARBA00048386"/>
    </source>
</evidence>
<keyword evidence="33" id="KW-0479">Metal-binding</keyword>
<comment type="catalytic activity">
    <reaction evidence="27">
        <text>1,2-di-(9Z-octadecenoyl)-sn-glycerol + H2O = 2-(9Z-octadecenoyl)-glycerol + (9Z)-octadecenoate + H(+)</text>
        <dbReference type="Rhea" id="RHEA:38511"/>
        <dbReference type="ChEBI" id="CHEBI:15377"/>
        <dbReference type="ChEBI" id="CHEBI:15378"/>
        <dbReference type="ChEBI" id="CHEBI:30823"/>
        <dbReference type="ChEBI" id="CHEBI:52333"/>
        <dbReference type="ChEBI" id="CHEBI:73990"/>
    </reaction>
    <physiologicalReaction direction="left-to-right" evidence="27">
        <dbReference type="Rhea" id="RHEA:38512"/>
    </physiologicalReaction>
</comment>
<evidence type="ECO:0000256" key="4">
    <source>
        <dbReference type="ARBA" id="ARBA00010701"/>
    </source>
</evidence>
<evidence type="ECO:0000313" key="39">
    <source>
        <dbReference type="RefSeq" id="XP_014031136.1"/>
    </source>
</evidence>
<evidence type="ECO:0000256" key="32">
    <source>
        <dbReference type="PIRSR" id="PIRSR000865-1"/>
    </source>
</evidence>
<evidence type="ECO:0000256" key="14">
    <source>
        <dbReference type="ARBA" id="ARBA00022850"/>
    </source>
</evidence>
<evidence type="ECO:0000256" key="13">
    <source>
        <dbReference type="ARBA" id="ARBA00022801"/>
    </source>
</evidence>
<evidence type="ECO:0000256" key="31">
    <source>
        <dbReference type="ARBA" id="ARBA00049531"/>
    </source>
</evidence>
<comment type="catalytic activity">
    <reaction evidence="28">
        <text>1,2,3-tri-(9Z-octadecenoyl)-glycerol + H2O = di-(9Z)-octadecenoylglycerol + (9Z)-octadecenoate + H(+)</text>
        <dbReference type="Rhea" id="RHEA:38575"/>
        <dbReference type="ChEBI" id="CHEBI:15377"/>
        <dbReference type="ChEBI" id="CHEBI:15378"/>
        <dbReference type="ChEBI" id="CHEBI:30823"/>
        <dbReference type="ChEBI" id="CHEBI:53753"/>
        <dbReference type="ChEBI" id="CHEBI:75945"/>
    </reaction>
    <physiologicalReaction direction="left-to-right" evidence="28">
        <dbReference type="Rhea" id="RHEA:38576"/>
    </physiologicalReaction>
</comment>
<dbReference type="KEGG" id="sasa:106587343"/>
<evidence type="ECO:0000313" key="38">
    <source>
        <dbReference type="Proteomes" id="UP001652741"/>
    </source>
</evidence>
<evidence type="ECO:0000256" key="16">
    <source>
        <dbReference type="ARBA" id="ARBA00023098"/>
    </source>
</evidence>
<comment type="catalytic activity">
    <reaction evidence="25">
        <text>1-(9Z-octadecenoyl)-sn-glycero-3-phospho-L-serine + H2O = sn-glycero-3-phospho-L-serine + (9Z)-octadecenoate + H(+)</text>
        <dbReference type="Rhea" id="RHEA:40499"/>
        <dbReference type="ChEBI" id="CHEBI:15377"/>
        <dbReference type="ChEBI" id="CHEBI:15378"/>
        <dbReference type="ChEBI" id="CHEBI:30823"/>
        <dbReference type="ChEBI" id="CHEBI:64765"/>
        <dbReference type="ChEBI" id="CHEBI:74617"/>
    </reaction>
    <physiologicalReaction direction="left-to-right" evidence="25">
        <dbReference type="Rhea" id="RHEA:40500"/>
    </physiologicalReaction>
</comment>
<comment type="similarity">
    <text evidence="4 35">Belongs to the AB hydrolase superfamily. Lipase family.</text>
</comment>
<evidence type="ECO:0000256" key="15">
    <source>
        <dbReference type="ARBA" id="ARBA00022963"/>
    </source>
</evidence>
<evidence type="ECO:0000256" key="1">
    <source>
        <dbReference type="ARBA" id="ARBA00000111"/>
    </source>
</evidence>
<evidence type="ECO:0000256" key="12">
    <source>
        <dbReference type="ARBA" id="ARBA00022729"/>
    </source>
</evidence>
<evidence type="ECO:0000256" key="26">
    <source>
        <dbReference type="ARBA" id="ARBA00048377"/>
    </source>
</evidence>
<evidence type="ECO:0000256" key="36">
    <source>
        <dbReference type="SAM" id="SignalP"/>
    </source>
</evidence>
<dbReference type="RefSeq" id="XP_014031136.1">
    <property type="nucleotide sequence ID" value="XM_014175661.2"/>
</dbReference>
<keyword evidence="17" id="KW-0325">Glycoprotein</keyword>
<dbReference type="InterPro" id="IPR002333">
    <property type="entry name" value="Lipase_hep"/>
</dbReference>
<comment type="caution">
    <text evidence="34">Lacks conserved residue(s) required for the propagation of feature annotation.</text>
</comment>
<dbReference type="GO" id="GO:0004622">
    <property type="term" value="F:phosphatidylcholine lysophospholipase activity"/>
    <property type="evidence" value="ECO:0007669"/>
    <property type="project" value="UniProtKB-EC"/>
</dbReference>
<dbReference type="ESTHER" id="salsa-a0a1s3ptx4">
    <property type="family name" value="Hepatic_Lipase"/>
</dbReference>
<comment type="subcellular location">
    <subcellularLocation>
        <location evidence="3">Secreted</location>
    </subcellularLocation>
</comment>
<dbReference type="GO" id="GO:0004465">
    <property type="term" value="F:lipoprotein lipase activity"/>
    <property type="evidence" value="ECO:0007669"/>
    <property type="project" value="TreeGrafter"/>
</dbReference>
<dbReference type="Pfam" id="PF01477">
    <property type="entry name" value="PLAT"/>
    <property type="match status" value="1"/>
</dbReference>
<dbReference type="InterPro" id="IPR000734">
    <property type="entry name" value="TAG_lipase"/>
</dbReference>
<evidence type="ECO:0000256" key="23">
    <source>
        <dbReference type="ARBA" id="ARBA00047668"/>
    </source>
</evidence>
<dbReference type="PANTHER" id="PTHR11610">
    <property type="entry name" value="LIPASE"/>
    <property type="match status" value="1"/>
</dbReference>
<dbReference type="Gene3D" id="2.60.60.20">
    <property type="entry name" value="PLAT/LH2 domain"/>
    <property type="match status" value="1"/>
</dbReference>
<keyword evidence="38" id="KW-1185">Reference proteome</keyword>
<dbReference type="FunFam" id="3.40.50.1820:FF:000441">
    <property type="entry name" value="Lipoprotein lipase"/>
    <property type="match status" value="1"/>
</dbReference>
<evidence type="ECO:0000256" key="24">
    <source>
        <dbReference type="ARBA" id="ARBA00047699"/>
    </source>
</evidence>
<dbReference type="GO" id="GO:0034364">
    <property type="term" value="C:high-density lipoprotein particle"/>
    <property type="evidence" value="ECO:0007669"/>
    <property type="project" value="UniProtKB-KW"/>
</dbReference>
<dbReference type="EC" id="3.1.1.5" evidence="7"/>
<evidence type="ECO:0000256" key="21">
    <source>
        <dbReference type="ARBA" id="ARBA00045615"/>
    </source>
</evidence>
<reference evidence="39" key="1">
    <citation type="submission" date="2025-08" db="UniProtKB">
        <authorList>
            <consortium name="RefSeq"/>
        </authorList>
    </citation>
    <scope>IDENTIFICATION</scope>
</reference>
<dbReference type="FunFam" id="2.60.60.20:FF:000010">
    <property type="entry name" value="hepatic triacylglycerol lipase"/>
    <property type="match status" value="1"/>
</dbReference>
<dbReference type="GO" id="GO:0034185">
    <property type="term" value="F:apolipoprotein binding"/>
    <property type="evidence" value="ECO:0007669"/>
    <property type="project" value="TreeGrafter"/>
</dbReference>
<comment type="catalytic activity">
    <reaction evidence="1">
        <text>a 1,2-diacyl-sn-glycero-3-phosphocholine + H2O = a 2-acyl-sn-glycero-3-phosphocholine + a fatty acid + H(+)</text>
        <dbReference type="Rhea" id="RHEA:18689"/>
        <dbReference type="ChEBI" id="CHEBI:15377"/>
        <dbReference type="ChEBI" id="CHEBI:15378"/>
        <dbReference type="ChEBI" id="CHEBI:28868"/>
        <dbReference type="ChEBI" id="CHEBI:57643"/>
        <dbReference type="ChEBI" id="CHEBI:57875"/>
        <dbReference type="EC" id="3.1.1.32"/>
    </reaction>
</comment>
<evidence type="ECO:0000256" key="22">
    <source>
        <dbReference type="ARBA" id="ARBA00047643"/>
    </source>
</evidence>
<evidence type="ECO:0000256" key="25">
    <source>
        <dbReference type="ARBA" id="ARBA00048284"/>
    </source>
</evidence>
<dbReference type="CDD" id="cd00707">
    <property type="entry name" value="Pancreat_lipase_like"/>
    <property type="match status" value="1"/>
</dbReference>
<comment type="catalytic activity">
    <reaction evidence="30">
        <text>1,2,3-tri-(9Z-octadecenoyl)-glycerol + H2O = 2,3-di-(9Z)-octadecenoyl-sn-glycerol + (9Z)-octadecenoate + H(+)</text>
        <dbReference type="Rhea" id="RHEA:38391"/>
        <dbReference type="ChEBI" id="CHEBI:15377"/>
        <dbReference type="ChEBI" id="CHEBI:15378"/>
        <dbReference type="ChEBI" id="CHEBI:30823"/>
        <dbReference type="ChEBI" id="CHEBI:53753"/>
        <dbReference type="ChEBI" id="CHEBI:75824"/>
    </reaction>
    <physiologicalReaction direction="left-to-right" evidence="30">
        <dbReference type="Rhea" id="RHEA:38392"/>
    </physiologicalReaction>
</comment>
<dbReference type="Bgee" id="ENSSSAG00000080816">
    <property type="expression patterns" value="Expressed in sexually immature organism and 22 other cell types or tissues"/>
</dbReference>
<evidence type="ECO:0000256" key="27">
    <source>
        <dbReference type="ARBA" id="ARBA00048382"/>
    </source>
</evidence>
<dbReference type="Proteomes" id="UP001652741">
    <property type="component" value="Chromosome ssa26"/>
</dbReference>
<comment type="catalytic activity">
    <reaction evidence="23">
        <text>1,2-dihexadecanoyl-sn-glycero-3-phosphocholine + H2O = hexadecanoyl-sn-glycero-3-phosphocholine + hexadecanoate + H(+)</text>
        <dbReference type="Rhea" id="RHEA:41384"/>
        <dbReference type="ChEBI" id="CHEBI:7896"/>
        <dbReference type="ChEBI" id="CHEBI:15377"/>
        <dbReference type="ChEBI" id="CHEBI:15378"/>
        <dbReference type="ChEBI" id="CHEBI:64563"/>
        <dbReference type="ChEBI" id="CHEBI:72999"/>
    </reaction>
    <physiologicalReaction direction="left-to-right" evidence="23">
        <dbReference type="Rhea" id="RHEA:41385"/>
    </physiologicalReaction>
</comment>
<evidence type="ECO:0000256" key="30">
    <source>
        <dbReference type="ARBA" id="ARBA00049452"/>
    </source>
</evidence>
<feature type="active site" description="Charge relay system" evidence="32">
    <location>
        <position position="280"/>
    </location>
</feature>
<comment type="catalytic activity">
    <reaction evidence="29">
        <text>1-hexadecanoyl-sn-glycero-3-phosphocholine + H2O = sn-glycerol 3-phosphocholine + hexadecanoate + H(+)</text>
        <dbReference type="Rhea" id="RHEA:40435"/>
        <dbReference type="ChEBI" id="CHEBI:7896"/>
        <dbReference type="ChEBI" id="CHEBI:15377"/>
        <dbReference type="ChEBI" id="CHEBI:15378"/>
        <dbReference type="ChEBI" id="CHEBI:16870"/>
        <dbReference type="ChEBI" id="CHEBI:72998"/>
    </reaction>
    <physiologicalReaction direction="left-to-right" evidence="29">
        <dbReference type="Rhea" id="RHEA:40436"/>
    </physiologicalReaction>
</comment>
<dbReference type="PaxDb" id="8030-ENSSSAP00000118519"/>
<dbReference type="Gene3D" id="3.40.50.1820">
    <property type="entry name" value="alpha/beta hydrolase"/>
    <property type="match status" value="1"/>
</dbReference>
<comment type="catalytic activity">
    <reaction evidence="24">
        <text>1,3-di-(9Z-octadecenoyl)-glycerol + H2O = 3-(9Z-octadecenoyl)-sn-glycerol + (9Z)-octadecenoate + H(+)</text>
        <dbReference type="Rhea" id="RHEA:38651"/>
        <dbReference type="ChEBI" id="CHEBI:15377"/>
        <dbReference type="ChEBI" id="CHEBI:15378"/>
        <dbReference type="ChEBI" id="CHEBI:30823"/>
        <dbReference type="ChEBI" id="CHEBI:75735"/>
        <dbReference type="ChEBI" id="CHEBI:75938"/>
    </reaction>
    <physiologicalReaction direction="left-to-right" evidence="24">
        <dbReference type="Rhea" id="RHEA:38652"/>
    </physiologicalReaction>
</comment>
<organism evidence="38 39">
    <name type="scientific">Salmo salar</name>
    <name type="common">Atlantic salmon</name>
    <dbReference type="NCBI Taxonomy" id="8030"/>
    <lineage>
        <taxon>Eukaryota</taxon>
        <taxon>Metazoa</taxon>
        <taxon>Chordata</taxon>
        <taxon>Craniata</taxon>
        <taxon>Vertebrata</taxon>
        <taxon>Euteleostomi</taxon>
        <taxon>Actinopterygii</taxon>
        <taxon>Neopterygii</taxon>
        <taxon>Teleostei</taxon>
        <taxon>Protacanthopterygii</taxon>
        <taxon>Salmoniformes</taxon>
        <taxon>Salmonidae</taxon>
        <taxon>Salmoninae</taxon>
        <taxon>Salmo</taxon>
    </lineage>
</organism>
<comment type="catalytic activity">
    <reaction evidence="26">
        <text>1,2,3-tributanoylglycerol + H2O = dibutanoylglycerol + butanoate + H(+)</text>
        <dbReference type="Rhea" id="RHEA:40475"/>
        <dbReference type="ChEBI" id="CHEBI:15377"/>
        <dbReference type="ChEBI" id="CHEBI:15378"/>
        <dbReference type="ChEBI" id="CHEBI:17968"/>
        <dbReference type="ChEBI" id="CHEBI:35020"/>
        <dbReference type="ChEBI" id="CHEBI:76478"/>
    </reaction>
    <physiologicalReaction direction="left-to-right" evidence="26">
        <dbReference type="Rhea" id="RHEA:40476"/>
    </physiologicalReaction>
</comment>
<protein>
    <recommendedName>
        <fullName evidence="9">Hepatic triacylglycerol lipase</fullName>
        <ecNumber evidence="8">3.1.1.3</ecNumber>
        <ecNumber evidence="6">3.1.1.32</ecNumber>
        <ecNumber evidence="7">3.1.1.5</ecNumber>
    </recommendedName>
    <alternativeName>
        <fullName evidence="19">Lipase member C</fullName>
    </alternativeName>
    <alternativeName>
        <fullName evidence="18">Lysophospholipase</fullName>
    </alternativeName>
    <alternativeName>
        <fullName evidence="20">Phospholipase A1</fullName>
    </alternativeName>
</protein>
<evidence type="ECO:0000256" key="11">
    <source>
        <dbReference type="ARBA" id="ARBA00022674"/>
    </source>
</evidence>
<keyword evidence="12 36" id="KW-0732">Signal</keyword>
<evidence type="ECO:0000256" key="2">
    <source>
        <dbReference type="ARBA" id="ARBA00001024"/>
    </source>
</evidence>
<keyword evidence="15" id="KW-0442">Lipid degradation</keyword>
<evidence type="ECO:0000256" key="18">
    <source>
        <dbReference type="ARBA" id="ARBA00029723"/>
    </source>
</evidence>
<comment type="function">
    <text evidence="21">Catalyzes the hydrolysis of triglycerides and phospholipids present in circulating plasma lipoproteins, including chylomicrons, intermediate density lipoproteins (IDL), low density lipoproteins (LDL) of large size and high density lipoproteins (HDL), releasing free fatty acids (FFA) and smaller lipoprotein particles. Also exhibits lysophospholipase activity. Can hydrolyze both neutral lipid and phospholipid substrates but shows a greater binding affinity for neutral lipid substrates than phospholipid substrates. In native LDL, preferentially hydrolyzes the phosphatidylcholine species containing polyunsaturated fatty acids at sn-2 position.</text>
</comment>
<dbReference type="EC" id="3.1.1.32" evidence="6"/>
<dbReference type="InterPro" id="IPR013818">
    <property type="entry name" value="Lipase"/>
</dbReference>
<dbReference type="InterPro" id="IPR033906">
    <property type="entry name" value="Lipase_N"/>
</dbReference>
<keyword evidence="33" id="KW-0106">Calcium</keyword>
<dbReference type="PIRSF" id="PIRSF000865">
    <property type="entry name" value="Lipoprotein_lipase_LIPH"/>
    <property type="match status" value="1"/>
</dbReference>
<feature type="active site" description="Nucleophile" evidence="32">
    <location>
        <position position="168"/>
    </location>
</feature>
<evidence type="ECO:0000256" key="29">
    <source>
        <dbReference type="ARBA" id="ARBA00048656"/>
    </source>
</evidence>
<dbReference type="InterPro" id="IPR029058">
    <property type="entry name" value="AB_hydrolase_fold"/>
</dbReference>
<evidence type="ECO:0000256" key="6">
    <source>
        <dbReference type="ARBA" id="ARBA00013179"/>
    </source>
</evidence>
<comment type="catalytic activity">
    <reaction evidence="31">
        <text>a 1-acyl-sn-glycero-3-phosphocholine + H2O = sn-glycerol 3-phosphocholine + a fatty acid + H(+)</text>
        <dbReference type="Rhea" id="RHEA:15177"/>
        <dbReference type="ChEBI" id="CHEBI:15377"/>
        <dbReference type="ChEBI" id="CHEBI:15378"/>
        <dbReference type="ChEBI" id="CHEBI:16870"/>
        <dbReference type="ChEBI" id="CHEBI:28868"/>
        <dbReference type="ChEBI" id="CHEBI:58168"/>
        <dbReference type="EC" id="3.1.1.5"/>
    </reaction>
</comment>
<dbReference type="PANTHER" id="PTHR11610:SF2">
    <property type="entry name" value="HEPATIC TRIACYLGLYCEROL LIPASE"/>
    <property type="match status" value="1"/>
</dbReference>
<feature type="active site" description="Charge relay system" evidence="32">
    <location>
        <position position="194"/>
    </location>
</feature>
<evidence type="ECO:0000256" key="34">
    <source>
        <dbReference type="PROSITE-ProRule" id="PRU00152"/>
    </source>
</evidence>
<dbReference type="InterPro" id="IPR036392">
    <property type="entry name" value="PLAT/LH2_dom_sf"/>
</dbReference>
<keyword evidence="16" id="KW-0443">Lipid metabolism</keyword>
<proteinExistence type="inferred from homology"/>
<gene>
    <name evidence="39" type="primary">LOC106587343</name>
</gene>
<comment type="subunit">
    <text evidence="5">Homodimer.</text>
</comment>
<evidence type="ECO:0000259" key="37">
    <source>
        <dbReference type="PROSITE" id="PS50095"/>
    </source>
</evidence>
<comment type="catalytic activity">
    <reaction evidence="2">
        <text>a triacylglycerol + H2O = a diacylglycerol + a fatty acid + H(+)</text>
        <dbReference type="Rhea" id="RHEA:12044"/>
        <dbReference type="ChEBI" id="CHEBI:15377"/>
        <dbReference type="ChEBI" id="CHEBI:15378"/>
        <dbReference type="ChEBI" id="CHEBI:17855"/>
        <dbReference type="ChEBI" id="CHEBI:18035"/>
        <dbReference type="ChEBI" id="CHEBI:28868"/>
        <dbReference type="EC" id="3.1.1.3"/>
    </reaction>
</comment>
<dbReference type="GO" id="GO:0008970">
    <property type="term" value="F:phospholipase A1 activity"/>
    <property type="evidence" value="ECO:0007669"/>
    <property type="project" value="UniProtKB-EC"/>
</dbReference>
<feature type="domain" description="PLAT" evidence="37">
    <location>
        <begin position="353"/>
        <end position="485"/>
    </location>
</feature>
<evidence type="ECO:0000256" key="8">
    <source>
        <dbReference type="ARBA" id="ARBA00013279"/>
    </source>
</evidence>
<dbReference type="InterPro" id="IPR001024">
    <property type="entry name" value="PLAT/LH2_dom"/>
</dbReference>
<evidence type="ECO:0000256" key="7">
    <source>
        <dbReference type="ARBA" id="ARBA00013274"/>
    </source>
</evidence>
<dbReference type="GO" id="GO:0008201">
    <property type="term" value="F:heparin binding"/>
    <property type="evidence" value="ECO:0007669"/>
    <property type="project" value="UniProtKB-KW"/>
</dbReference>
<dbReference type="SUPFAM" id="SSF49723">
    <property type="entry name" value="Lipase/lipooxygenase domain (PLAT/LH2 domain)"/>
    <property type="match status" value="1"/>
</dbReference>
<dbReference type="InterPro" id="IPR016272">
    <property type="entry name" value="Lipase_LIPH"/>
</dbReference>
<name>A0A1S3PTZ8_SALSA</name>
<dbReference type="STRING" id="8030.ENSSSAP00000118519"/>
<evidence type="ECO:0000256" key="5">
    <source>
        <dbReference type="ARBA" id="ARBA00011738"/>
    </source>
</evidence>
<feature type="binding site" evidence="33">
    <location>
        <position position="208"/>
    </location>
    <ligand>
        <name>Ca(2+)</name>
        <dbReference type="ChEBI" id="CHEBI:29108"/>
    </ligand>
</feature>
<dbReference type="SUPFAM" id="SSF53474">
    <property type="entry name" value="alpha/beta-Hydrolases"/>
    <property type="match status" value="1"/>
</dbReference>
<evidence type="ECO:0000256" key="9">
    <source>
        <dbReference type="ARBA" id="ARBA00019624"/>
    </source>
</evidence>
<feature type="signal peptide" evidence="36">
    <location>
        <begin position="1"/>
        <end position="22"/>
    </location>
</feature>
<keyword evidence="10" id="KW-0964">Secreted</keyword>
<keyword evidence="14" id="KW-0345">HDL</keyword>
<dbReference type="PROSITE" id="PS50095">
    <property type="entry name" value="PLAT"/>
    <property type="match status" value="1"/>
</dbReference>
<evidence type="ECO:0000256" key="17">
    <source>
        <dbReference type="ARBA" id="ARBA00023180"/>
    </source>
</evidence>
<feature type="chain" id="PRO_5010295563" description="Hepatic triacylglycerol lipase" evidence="36">
    <location>
        <begin position="23"/>
        <end position="501"/>
    </location>
</feature>
<feature type="binding site" evidence="33">
    <location>
        <position position="213"/>
    </location>
    <ligand>
        <name>Ca(2+)</name>
        <dbReference type="ChEBI" id="CHEBI:29108"/>
    </ligand>
</feature>
<evidence type="ECO:0000256" key="3">
    <source>
        <dbReference type="ARBA" id="ARBA00004613"/>
    </source>
</evidence>
<dbReference type="AlphaFoldDB" id="A0A1S3PTZ8"/>
<evidence type="ECO:0000256" key="20">
    <source>
        <dbReference type="ARBA" id="ARBA00031180"/>
    </source>
</evidence>
<dbReference type="PRINTS" id="PR00824">
    <property type="entry name" value="HEPLIPASE"/>
</dbReference>
<dbReference type="GO" id="GO:0016042">
    <property type="term" value="P:lipid catabolic process"/>
    <property type="evidence" value="ECO:0007669"/>
    <property type="project" value="UniProtKB-KW"/>
</dbReference>
<evidence type="ECO:0000256" key="33">
    <source>
        <dbReference type="PIRSR" id="PIRSR000865-2"/>
    </source>
</evidence>